<keyword evidence="2" id="KW-1185">Reference proteome</keyword>
<dbReference type="EMBL" id="JAAAIN010002619">
    <property type="protein sequence ID" value="KAG0291485.1"/>
    <property type="molecule type" value="Genomic_DNA"/>
</dbReference>
<dbReference type="Proteomes" id="UP000823405">
    <property type="component" value="Unassembled WGS sequence"/>
</dbReference>
<organism evidence="1 2">
    <name type="scientific">Linnemannia gamsii</name>
    <dbReference type="NCBI Taxonomy" id="64522"/>
    <lineage>
        <taxon>Eukaryota</taxon>
        <taxon>Fungi</taxon>
        <taxon>Fungi incertae sedis</taxon>
        <taxon>Mucoromycota</taxon>
        <taxon>Mortierellomycotina</taxon>
        <taxon>Mortierellomycetes</taxon>
        <taxon>Mortierellales</taxon>
        <taxon>Mortierellaceae</taxon>
        <taxon>Linnemannia</taxon>
    </lineage>
</organism>
<protein>
    <submittedName>
        <fullName evidence="1">Uncharacterized protein</fullName>
    </submittedName>
</protein>
<accession>A0A9P6UG12</accession>
<name>A0A9P6UG12_9FUNG</name>
<sequence length="77" mass="8422">ELGYKGPQIQFTGVPEGKSFPDLLMQAVNTKISSSSTRAHTVLGWKPTKTGYAVGSYVYARSWLAGFKQRSALKAQK</sequence>
<comment type="caution">
    <text evidence="1">The sequence shown here is derived from an EMBL/GenBank/DDBJ whole genome shotgun (WGS) entry which is preliminary data.</text>
</comment>
<dbReference type="AlphaFoldDB" id="A0A9P6UG12"/>
<gene>
    <name evidence="1" type="ORF">BGZ97_005862</name>
</gene>
<dbReference type="OrthoDB" id="2735536at2759"/>
<reference evidence="1" key="1">
    <citation type="journal article" date="2020" name="Fungal Divers.">
        <title>Resolving the Mortierellaceae phylogeny through synthesis of multi-gene phylogenetics and phylogenomics.</title>
        <authorList>
            <person name="Vandepol N."/>
            <person name="Liber J."/>
            <person name="Desiro A."/>
            <person name="Na H."/>
            <person name="Kennedy M."/>
            <person name="Barry K."/>
            <person name="Grigoriev I.V."/>
            <person name="Miller A.N."/>
            <person name="O'Donnell K."/>
            <person name="Stajich J.E."/>
            <person name="Bonito G."/>
        </authorList>
    </citation>
    <scope>NUCLEOTIDE SEQUENCE</scope>
    <source>
        <strain evidence="1">NVP60</strain>
    </source>
</reference>
<proteinExistence type="predicted"/>
<feature type="non-terminal residue" evidence="1">
    <location>
        <position position="1"/>
    </location>
</feature>
<evidence type="ECO:0000313" key="1">
    <source>
        <dbReference type="EMBL" id="KAG0291485.1"/>
    </source>
</evidence>
<evidence type="ECO:0000313" key="2">
    <source>
        <dbReference type="Proteomes" id="UP000823405"/>
    </source>
</evidence>